<organism evidence="1 2">
    <name type="scientific">Vigna angularis var. angularis</name>
    <dbReference type="NCBI Taxonomy" id="157739"/>
    <lineage>
        <taxon>Eukaryota</taxon>
        <taxon>Viridiplantae</taxon>
        <taxon>Streptophyta</taxon>
        <taxon>Embryophyta</taxon>
        <taxon>Tracheophyta</taxon>
        <taxon>Spermatophyta</taxon>
        <taxon>Magnoliopsida</taxon>
        <taxon>eudicotyledons</taxon>
        <taxon>Gunneridae</taxon>
        <taxon>Pentapetalae</taxon>
        <taxon>rosids</taxon>
        <taxon>fabids</taxon>
        <taxon>Fabales</taxon>
        <taxon>Fabaceae</taxon>
        <taxon>Papilionoideae</taxon>
        <taxon>50 kb inversion clade</taxon>
        <taxon>NPAAA clade</taxon>
        <taxon>indigoferoid/millettioid clade</taxon>
        <taxon>Phaseoleae</taxon>
        <taxon>Vigna</taxon>
    </lineage>
</organism>
<accession>A0A0S3R9D2</accession>
<name>A0A0S3R9D2_PHAAN</name>
<proteinExistence type="predicted"/>
<reference evidence="1 2" key="1">
    <citation type="journal article" date="2015" name="Sci. Rep.">
        <title>The power of single molecule real-time sequencing technology in the de novo assembly of a eukaryotic genome.</title>
        <authorList>
            <person name="Sakai H."/>
            <person name="Naito K."/>
            <person name="Ogiso-Tanaka E."/>
            <person name="Takahashi Y."/>
            <person name="Iseki K."/>
            <person name="Muto C."/>
            <person name="Satou K."/>
            <person name="Teruya K."/>
            <person name="Shiroma A."/>
            <person name="Shimoji M."/>
            <person name="Hirano T."/>
            <person name="Itoh T."/>
            <person name="Kaga A."/>
            <person name="Tomooka N."/>
        </authorList>
    </citation>
    <scope>NUCLEOTIDE SEQUENCE [LARGE SCALE GENOMIC DNA]</scope>
    <source>
        <strain evidence="2">cv. Shumari</strain>
    </source>
</reference>
<dbReference type="Proteomes" id="UP000291084">
    <property type="component" value="Chromosome 1"/>
</dbReference>
<dbReference type="AlphaFoldDB" id="A0A0S3R9D2"/>
<feature type="non-terminal residue" evidence="1">
    <location>
        <position position="1"/>
    </location>
</feature>
<protein>
    <submittedName>
        <fullName evidence="1">Uncharacterized protein</fullName>
    </submittedName>
</protein>
<dbReference type="EMBL" id="AP015034">
    <property type="protein sequence ID" value="BAT77039.1"/>
    <property type="molecule type" value="Genomic_DNA"/>
</dbReference>
<sequence>NTLRNQTQIQRVVGHSIKFHMMGLTSQNNLNSNNLCLTFPFQGISESPSILCYVSRFHKSIRMEAISSRSHVFSLVAS</sequence>
<evidence type="ECO:0000313" key="1">
    <source>
        <dbReference type="EMBL" id="BAT77039.1"/>
    </source>
</evidence>
<keyword evidence="2" id="KW-1185">Reference proteome</keyword>
<evidence type="ECO:0000313" key="2">
    <source>
        <dbReference type="Proteomes" id="UP000291084"/>
    </source>
</evidence>
<gene>
    <name evidence="1" type="primary">Vigan.01G512000</name>
    <name evidence="1" type="ORF">VIGAN_01512000</name>
</gene>